<feature type="chain" id="PRO_5002774721" evidence="1">
    <location>
        <begin position="26"/>
        <end position="298"/>
    </location>
</feature>
<accession>B1ZY98</accession>
<organism evidence="3 4">
    <name type="scientific">Opitutus terrae (strain DSM 11246 / JCM 15787 / PB90-1)</name>
    <dbReference type="NCBI Taxonomy" id="452637"/>
    <lineage>
        <taxon>Bacteria</taxon>
        <taxon>Pseudomonadati</taxon>
        <taxon>Verrucomicrobiota</taxon>
        <taxon>Opitutia</taxon>
        <taxon>Opitutales</taxon>
        <taxon>Opitutaceae</taxon>
        <taxon>Opitutus</taxon>
    </lineage>
</organism>
<dbReference type="SMART" id="SM00849">
    <property type="entry name" value="Lactamase_B"/>
    <property type="match status" value="1"/>
</dbReference>
<reference evidence="3 4" key="1">
    <citation type="journal article" date="2011" name="J. Bacteriol.">
        <title>Genome sequence of the verrucomicrobium Opitutus terrae PB90-1, an abundant inhabitant of rice paddy soil ecosystems.</title>
        <authorList>
            <person name="van Passel M.W."/>
            <person name="Kant R."/>
            <person name="Palva A."/>
            <person name="Copeland A."/>
            <person name="Lucas S."/>
            <person name="Lapidus A."/>
            <person name="Glavina del Rio T."/>
            <person name="Pitluck S."/>
            <person name="Goltsman E."/>
            <person name="Clum A."/>
            <person name="Sun H."/>
            <person name="Schmutz J."/>
            <person name="Larimer F.W."/>
            <person name="Land M.L."/>
            <person name="Hauser L."/>
            <person name="Kyrpides N."/>
            <person name="Mikhailova N."/>
            <person name="Richardson P.P."/>
            <person name="Janssen P.H."/>
            <person name="de Vos W.M."/>
            <person name="Smidt H."/>
        </authorList>
    </citation>
    <scope>NUCLEOTIDE SEQUENCE [LARGE SCALE GENOMIC DNA]</scope>
    <source>
        <strain evidence="4">DSM 11246 / JCM 15787 / PB90-1</strain>
    </source>
</reference>
<dbReference type="Proteomes" id="UP000007013">
    <property type="component" value="Chromosome"/>
</dbReference>
<dbReference type="EMBL" id="CP001032">
    <property type="protein sequence ID" value="ACB76244.1"/>
    <property type="molecule type" value="Genomic_DNA"/>
</dbReference>
<evidence type="ECO:0000256" key="1">
    <source>
        <dbReference type="SAM" id="SignalP"/>
    </source>
</evidence>
<dbReference type="AlphaFoldDB" id="B1ZY98"/>
<dbReference type="KEGG" id="ote:Oter_2963"/>
<dbReference type="SUPFAM" id="SSF56281">
    <property type="entry name" value="Metallo-hydrolase/oxidoreductase"/>
    <property type="match status" value="1"/>
</dbReference>
<protein>
    <submittedName>
        <fullName evidence="3">Beta-lactamase domain protein</fullName>
    </submittedName>
</protein>
<gene>
    <name evidence="3" type="ordered locus">Oter_2963</name>
</gene>
<dbReference type="InterPro" id="IPR036866">
    <property type="entry name" value="RibonucZ/Hydroxyglut_hydro"/>
</dbReference>
<dbReference type="STRING" id="452637.Oter_2963"/>
<dbReference type="PANTHER" id="PTHR42951:SF22">
    <property type="entry name" value="METALLO BETA-LACTAMASE SUPERFAMILY LIPOPROTEIN"/>
    <property type="match status" value="1"/>
</dbReference>
<dbReference type="eggNOG" id="COG0491">
    <property type="taxonomic scope" value="Bacteria"/>
</dbReference>
<dbReference type="HOGENOM" id="CLU_030571_0_1_0"/>
<feature type="signal peptide" evidence="1">
    <location>
        <begin position="1"/>
        <end position="25"/>
    </location>
</feature>
<dbReference type="Pfam" id="PF00753">
    <property type="entry name" value="Lactamase_B"/>
    <property type="match status" value="1"/>
</dbReference>
<name>B1ZY98_OPITP</name>
<feature type="domain" description="Metallo-beta-lactamase" evidence="2">
    <location>
        <begin position="57"/>
        <end position="241"/>
    </location>
</feature>
<evidence type="ECO:0000313" key="3">
    <source>
        <dbReference type="EMBL" id="ACB76244.1"/>
    </source>
</evidence>
<proteinExistence type="predicted"/>
<keyword evidence="1" id="KW-0732">Signal</keyword>
<evidence type="ECO:0000313" key="4">
    <source>
        <dbReference type="Proteomes" id="UP000007013"/>
    </source>
</evidence>
<dbReference type="Gene3D" id="3.60.15.10">
    <property type="entry name" value="Ribonuclease Z/Hydroxyacylglutathione hydrolase-like"/>
    <property type="match status" value="1"/>
</dbReference>
<evidence type="ECO:0000259" key="2">
    <source>
        <dbReference type="SMART" id="SM00849"/>
    </source>
</evidence>
<dbReference type="InterPro" id="IPR001279">
    <property type="entry name" value="Metallo-B-lactamas"/>
</dbReference>
<keyword evidence="4" id="KW-1185">Reference proteome</keyword>
<dbReference type="InterPro" id="IPR050855">
    <property type="entry name" value="NDM-1-like"/>
</dbReference>
<dbReference type="PANTHER" id="PTHR42951">
    <property type="entry name" value="METALLO-BETA-LACTAMASE DOMAIN-CONTAINING"/>
    <property type="match status" value="1"/>
</dbReference>
<sequence length="298" mass="32490">MDFRMRILCCFFALGLMAGPASAFAATPTDGVAPMKSEWFTASEVAPATWRIVDHGTVNVYLVIGRDRALLIDTGYGQANLRQYVQSLTSLPLTVINTHGHLDHSGADLQFGTVLADPADFAGIERTADSVRRESKPDPKLPAAERFDYGANARPLALKPVKDGEIIDLGGRQLEVITTPGHTPGEIVLLDRAQKLLFAGDHINRLVWLQLRNCLPLEAYLASLEKIAARADEFTTIMPGHNEPFDRGVLAEKITCVKGILAGTIADEAYPHAFASGRVAKFERSSVVFDPQNLQARQ</sequence>